<keyword evidence="2" id="KW-0169">Cobalamin biosynthesis</keyword>
<gene>
    <name evidence="4" type="ORF">A9O67_06595</name>
</gene>
<dbReference type="Proteomes" id="UP000091969">
    <property type="component" value="Unassembled WGS sequence"/>
</dbReference>
<evidence type="ECO:0000256" key="1">
    <source>
        <dbReference type="ARBA" id="ARBA00004953"/>
    </source>
</evidence>
<dbReference type="InterPro" id="IPR003723">
    <property type="entry name" value="Precorrin-6x_reduct"/>
</dbReference>
<keyword evidence="5" id="KW-1185">Reference proteome</keyword>
<evidence type="ECO:0000256" key="2">
    <source>
        <dbReference type="ARBA" id="ARBA00022573"/>
    </source>
</evidence>
<proteinExistence type="predicted"/>
<sequence length="261" mass="27957">MHVLLLGGTTEASQLAQALARAGVPATFSYAGRTAQPIAQPLPTRVGGFGGPDGLAAFLRQQRITHVIDATHPFAAQMSRHAIEACARLGVPLLALQRPPWRPGPGDRWHSVPDFDAAVRALPTAPSRVFLAIGRQQVQPFLQHTPHWYLLRVVEPGLEVAPQRGTVVVQRGPYTLEDDLALLRAHRIEWIVAKNSGGEGGQAKLEAARVLGLPVLLIERPTLPPRPLVETVAEALQWLGLPAQEGHANLNTGPSAHAPAA</sequence>
<comment type="pathway">
    <text evidence="1">Cofactor biosynthesis; adenosylcobalamin biosynthesis.</text>
</comment>
<keyword evidence="3" id="KW-0560">Oxidoreductase</keyword>
<evidence type="ECO:0000313" key="4">
    <source>
        <dbReference type="EMBL" id="OBS30655.1"/>
    </source>
</evidence>
<evidence type="ECO:0000313" key="5">
    <source>
        <dbReference type="Proteomes" id="UP000091969"/>
    </source>
</evidence>
<protein>
    <submittedName>
        <fullName evidence="4">Cobalt-precorrin-6A reductase</fullName>
    </submittedName>
</protein>
<organism evidence="4 5">
    <name type="scientific">Tepidimonas fonticaldi</name>
    <dbReference type="NCBI Taxonomy" id="1101373"/>
    <lineage>
        <taxon>Bacteria</taxon>
        <taxon>Pseudomonadati</taxon>
        <taxon>Pseudomonadota</taxon>
        <taxon>Betaproteobacteria</taxon>
        <taxon>Burkholderiales</taxon>
        <taxon>Tepidimonas</taxon>
    </lineage>
</organism>
<accession>A0A1A6DV36</accession>
<dbReference type="GO" id="GO:0016994">
    <property type="term" value="F:precorrin-6A reductase activity"/>
    <property type="evidence" value="ECO:0007669"/>
    <property type="project" value="InterPro"/>
</dbReference>
<dbReference type="Pfam" id="PF02571">
    <property type="entry name" value="CbiJ"/>
    <property type="match status" value="1"/>
</dbReference>
<dbReference type="PANTHER" id="PTHR36925:SF1">
    <property type="entry name" value="COBALT-PRECORRIN-6A REDUCTASE"/>
    <property type="match status" value="1"/>
</dbReference>
<dbReference type="RefSeq" id="WP_068609313.1">
    <property type="nucleotide sequence ID" value="NZ_LZDH01000056.1"/>
</dbReference>
<dbReference type="PANTHER" id="PTHR36925">
    <property type="entry name" value="COBALT-PRECORRIN-6A REDUCTASE"/>
    <property type="match status" value="1"/>
</dbReference>
<dbReference type="UniPathway" id="UPA00148"/>
<dbReference type="NCBIfam" id="NF005968">
    <property type="entry name" value="PRK08057.1-2"/>
    <property type="match status" value="1"/>
</dbReference>
<dbReference type="EMBL" id="LZDH01000056">
    <property type="protein sequence ID" value="OBS30655.1"/>
    <property type="molecule type" value="Genomic_DNA"/>
</dbReference>
<dbReference type="GO" id="GO:0009236">
    <property type="term" value="P:cobalamin biosynthetic process"/>
    <property type="evidence" value="ECO:0007669"/>
    <property type="project" value="UniProtKB-UniPathway"/>
</dbReference>
<dbReference type="STRING" id="1101373.A9O67_06595"/>
<dbReference type="PROSITE" id="PS51014">
    <property type="entry name" value="COBK_CBIJ"/>
    <property type="match status" value="1"/>
</dbReference>
<reference evidence="4 5" key="1">
    <citation type="submission" date="2016-06" db="EMBL/GenBank/DDBJ databases">
        <title>Genome sequence of Tepidimonas fonticaldi PL17.</title>
        <authorList>
            <person name="Pinnaka A.K."/>
        </authorList>
    </citation>
    <scope>NUCLEOTIDE SEQUENCE [LARGE SCALE GENOMIC DNA]</scope>
    <source>
        <strain evidence="4 5">PL17</strain>
    </source>
</reference>
<name>A0A1A6DV36_9BURK</name>
<dbReference type="OrthoDB" id="5183775at2"/>
<dbReference type="AlphaFoldDB" id="A0A1A6DV36"/>
<evidence type="ECO:0000256" key="3">
    <source>
        <dbReference type="ARBA" id="ARBA00023002"/>
    </source>
</evidence>
<comment type="caution">
    <text evidence="4">The sequence shown here is derived from an EMBL/GenBank/DDBJ whole genome shotgun (WGS) entry which is preliminary data.</text>
</comment>
<dbReference type="NCBIfam" id="TIGR00715">
    <property type="entry name" value="precor6x_red"/>
    <property type="match status" value="1"/>
</dbReference>